<dbReference type="AlphaFoldDB" id="A0A090PZV5"/>
<dbReference type="GO" id="GO:0009279">
    <property type="term" value="C:cell outer membrane"/>
    <property type="evidence" value="ECO:0007669"/>
    <property type="project" value="UniProtKB-SubCell"/>
</dbReference>
<evidence type="ECO:0000256" key="2">
    <source>
        <dbReference type="ARBA" id="ARBA00023136"/>
    </source>
</evidence>
<dbReference type="Gene3D" id="2.170.130.10">
    <property type="entry name" value="TonB-dependent receptor, plug domain"/>
    <property type="match status" value="1"/>
</dbReference>
<name>A0A090PZV5_9FLAO</name>
<evidence type="ECO:0000256" key="3">
    <source>
        <dbReference type="ARBA" id="ARBA00023237"/>
    </source>
</evidence>
<keyword evidence="4" id="KW-0732">Signal</keyword>
<protein>
    <submittedName>
        <fullName evidence="5">Putative ferric aerobactin receptor</fullName>
    </submittedName>
</protein>
<dbReference type="Pfam" id="PF13715">
    <property type="entry name" value="CarbopepD_reg_2"/>
    <property type="match status" value="1"/>
</dbReference>
<keyword evidence="5" id="KW-0675">Receptor</keyword>
<dbReference type="Proteomes" id="UP000029221">
    <property type="component" value="Unassembled WGS sequence"/>
</dbReference>
<dbReference type="InterPro" id="IPR036942">
    <property type="entry name" value="Beta-barrel_TonB_sf"/>
</dbReference>
<dbReference type="STRING" id="319236.BST91_08570"/>
<reference evidence="5" key="1">
    <citation type="journal article" date="2014" name="Genome Announc.">
        <title>Draft Genome Sequences of Marine Flavobacterium Nonlabens Strains NR17, NR24, NR27, NR32, NR33, and Ara13.</title>
        <authorList>
            <person name="Nakanishi M."/>
            <person name="Meirelles P."/>
            <person name="Suzuki R."/>
            <person name="Takatani N."/>
            <person name="Mino S."/>
            <person name="Suda W."/>
            <person name="Oshima K."/>
            <person name="Hattori M."/>
            <person name="Ohkuma M."/>
            <person name="Hosokawa M."/>
            <person name="Miyashita K."/>
            <person name="Thompson F.L."/>
            <person name="Niwa A."/>
            <person name="Sawabe T."/>
            <person name="Sawabe T."/>
        </authorList>
    </citation>
    <scope>NUCLEOTIDE SEQUENCE [LARGE SCALE GENOMIC DNA]</scope>
    <source>
        <strain evidence="5">JCM 19294</strain>
    </source>
</reference>
<evidence type="ECO:0000256" key="4">
    <source>
        <dbReference type="SAM" id="SignalP"/>
    </source>
</evidence>
<dbReference type="InterPro" id="IPR008969">
    <property type="entry name" value="CarboxyPept-like_regulatory"/>
</dbReference>
<dbReference type="Gene3D" id="2.40.170.20">
    <property type="entry name" value="TonB-dependent receptor, beta-barrel domain"/>
    <property type="match status" value="1"/>
</dbReference>
<evidence type="ECO:0000313" key="6">
    <source>
        <dbReference type="Proteomes" id="UP000029221"/>
    </source>
</evidence>
<dbReference type="InterPro" id="IPR037066">
    <property type="entry name" value="Plug_dom_sf"/>
</dbReference>
<gene>
    <name evidence="5" type="ORF">JCM19294_1833</name>
</gene>
<dbReference type="EMBL" id="BBML01000002">
    <property type="protein sequence ID" value="GAK96320.1"/>
    <property type="molecule type" value="Genomic_DNA"/>
</dbReference>
<dbReference type="eggNOG" id="COG1629">
    <property type="taxonomic scope" value="Bacteria"/>
</dbReference>
<proteinExistence type="predicted"/>
<keyword evidence="3" id="KW-0998">Cell outer membrane</keyword>
<feature type="signal peptide" evidence="4">
    <location>
        <begin position="1"/>
        <end position="21"/>
    </location>
</feature>
<sequence length="832" mass="94307">MKQLLTSVFLLLSLLSFSQNATITGVILNEKNLPVGDINVSITGTSIGNATDNSGFYKIIVPANELLELKFSAIGYETIIIKNLKLANNQIFELNPVIKSTIEEFKPIEIDAIRDNELRGITKIKPAIIRNMIGAQPGVENLLKSLPSISSNNELSTQYNVRGGNFDENLVYINEIEVYRPFLIRSGQQEGLSIVNSDLVRDVKFSAGGFQARYGDKLSSVLDIEYRRPTQFAAGIDASLLGVSSYVEGTAFAKALTATLGVRYRDNSLFVNSRETEAITIPRFFDAQTHLTYQLSPKFELSFLGNIAINDYEFEPLTSQTNFGTVNDAQALIIDYDGQENDRYETYFGAIKASYDVNNNLNVRLISSVYHTQEQEYYDILARYSIGRPNTDIGGSDLGEVDFTTSIGSELDHGRNNLDALITTAQLKSTYTIPSSKKNKDVIDASIKFNKEDIRDRLREYTVIDSAGFSVRPPLPEFRNQQPYFSYTAPLVPFESARADNDITIDRVQAFIQYSSRGYLGDHETFWNAGIRSHTWTVAGDGVDSNTQTVFSPRAQFAIKPYWKKTDMLFRLSGGLYHQPPFYRELRDQQGTVQPQVEAQKSVHIVLGNDWSFNWSSKKDEIRPFKLTTEVYYKDLWDVNTYTLENVRLRYRANNNATAYAYGIETRMNGEFIKGTESWISLAYMRTQENLDNRGFIDRPTDQRLKAAFLFQDYVPTIPNLRAYLNMVYSTGLPGGSPSYADPYDFQFRLKDYFRADLGVQLELVGPNKVARDESWLANFTELSIGAQIYNIFNYENQISNLWVRDVASQAQYAVPVRLTPRVFNIRLLARL</sequence>
<organism evidence="5 6">
    <name type="scientific">Nonlabens tegetincola</name>
    <dbReference type="NCBI Taxonomy" id="323273"/>
    <lineage>
        <taxon>Bacteria</taxon>
        <taxon>Pseudomonadati</taxon>
        <taxon>Bacteroidota</taxon>
        <taxon>Flavobacteriia</taxon>
        <taxon>Flavobacteriales</taxon>
        <taxon>Flavobacteriaceae</taxon>
        <taxon>Nonlabens</taxon>
    </lineage>
</organism>
<accession>A0A090PZV5</accession>
<keyword evidence="6" id="KW-1185">Reference proteome</keyword>
<comment type="caution">
    <text evidence="5">The sequence shown here is derived from an EMBL/GenBank/DDBJ whole genome shotgun (WGS) entry which is preliminary data.</text>
</comment>
<keyword evidence="2" id="KW-0472">Membrane</keyword>
<dbReference type="SUPFAM" id="SSF56935">
    <property type="entry name" value="Porins"/>
    <property type="match status" value="1"/>
</dbReference>
<evidence type="ECO:0000313" key="5">
    <source>
        <dbReference type="EMBL" id="GAK96320.1"/>
    </source>
</evidence>
<dbReference type="RefSeq" id="WP_042277563.1">
    <property type="nucleotide sequence ID" value="NZ_BBML01000002.1"/>
</dbReference>
<dbReference type="SUPFAM" id="SSF49464">
    <property type="entry name" value="Carboxypeptidase regulatory domain-like"/>
    <property type="match status" value="1"/>
</dbReference>
<evidence type="ECO:0000256" key="1">
    <source>
        <dbReference type="ARBA" id="ARBA00004442"/>
    </source>
</evidence>
<feature type="chain" id="PRO_5001862697" evidence="4">
    <location>
        <begin position="22"/>
        <end position="832"/>
    </location>
</feature>
<comment type="subcellular location">
    <subcellularLocation>
        <location evidence="1">Cell outer membrane</location>
    </subcellularLocation>
</comment>
<dbReference type="Gene3D" id="2.60.40.1120">
    <property type="entry name" value="Carboxypeptidase-like, regulatory domain"/>
    <property type="match status" value="1"/>
</dbReference>